<dbReference type="PROSITE" id="PS51371">
    <property type="entry name" value="CBS"/>
    <property type="match status" value="1"/>
</dbReference>
<evidence type="ECO:0000256" key="3">
    <source>
        <dbReference type="ARBA" id="ARBA00022475"/>
    </source>
</evidence>
<evidence type="ECO:0000259" key="13">
    <source>
        <dbReference type="PROSITE" id="PS51846"/>
    </source>
</evidence>
<dbReference type="InterPro" id="IPR036318">
    <property type="entry name" value="FAD-bd_PCMH-like_sf"/>
</dbReference>
<accession>A0ABY7JWP2</accession>
<evidence type="ECO:0000313" key="14">
    <source>
        <dbReference type="EMBL" id="WAX56966.1"/>
    </source>
</evidence>
<dbReference type="SMART" id="SM01091">
    <property type="entry name" value="CorC_HlyC"/>
    <property type="match status" value="1"/>
</dbReference>
<dbReference type="Pfam" id="PF00571">
    <property type="entry name" value="CBS"/>
    <property type="match status" value="1"/>
</dbReference>
<dbReference type="InterPro" id="IPR005170">
    <property type="entry name" value="Transptr-assoc_dom"/>
</dbReference>
<dbReference type="InterPro" id="IPR016169">
    <property type="entry name" value="FAD-bd_PCMH_sub2"/>
</dbReference>
<evidence type="ECO:0000256" key="4">
    <source>
        <dbReference type="ARBA" id="ARBA00022692"/>
    </source>
</evidence>
<evidence type="ECO:0000256" key="1">
    <source>
        <dbReference type="ARBA" id="ARBA00004651"/>
    </source>
</evidence>
<evidence type="ECO:0000256" key="7">
    <source>
        <dbReference type="ARBA" id="ARBA00023122"/>
    </source>
</evidence>
<dbReference type="Gene3D" id="3.10.580.10">
    <property type="entry name" value="CBS-domain"/>
    <property type="match status" value="1"/>
</dbReference>
<evidence type="ECO:0000256" key="5">
    <source>
        <dbReference type="ARBA" id="ARBA00022737"/>
    </source>
</evidence>
<gene>
    <name evidence="14" type="ORF">M6B22_20945</name>
</gene>
<dbReference type="Gene3D" id="3.30.465.10">
    <property type="match status" value="1"/>
</dbReference>
<keyword evidence="15" id="KW-1185">Reference proteome</keyword>
<keyword evidence="5" id="KW-0677">Repeat</keyword>
<proteinExistence type="inferred from homology"/>
<keyword evidence="6 10" id="KW-1133">Transmembrane helix</keyword>
<comment type="similarity">
    <text evidence="2">Belongs to the UPF0053 family.</text>
</comment>
<dbReference type="Pfam" id="PF01595">
    <property type="entry name" value="CNNM"/>
    <property type="match status" value="1"/>
</dbReference>
<feature type="domain" description="CBS" evidence="12">
    <location>
        <begin position="286"/>
        <end position="343"/>
    </location>
</feature>
<feature type="transmembrane region" description="Helical" evidence="11">
    <location>
        <begin position="103"/>
        <end position="123"/>
    </location>
</feature>
<evidence type="ECO:0000256" key="2">
    <source>
        <dbReference type="ARBA" id="ARBA00006337"/>
    </source>
</evidence>
<dbReference type="Pfam" id="PF03471">
    <property type="entry name" value="CorC_HlyC"/>
    <property type="match status" value="1"/>
</dbReference>
<evidence type="ECO:0000256" key="8">
    <source>
        <dbReference type="ARBA" id="ARBA00023136"/>
    </source>
</evidence>
<dbReference type="InterPro" id="IPR046342">
    <property type="entry name" value="CBS_dom_sf"/>
</dbReference>
<name>A0ABY7JWP2_9ACTN</name>
<evidence type="ECO:0000256" key="9">
    <source>
        <dbReference type="PROSITE-ProRule" id="PRU00703"/>
    </source>
</evidence>
<dbReference type="PANTHER" id="PTHR43099:SF6">
    <property type="entry name" value="UPF0053 PROTEIN RV1842C"/>
    <property type="match status" value="1"/>
</dbReference>
<dbReference type="InterPro" id="IPR051676">
    <property type="entry name" value="UPF0053_domain"/>
</dbReference>
<protein>
    <submittedName>
        <fullName evidence="14">Hemolysin family protein</fullName>
    </submittedName>
</protein>
<evidence type="ECO:0000313" key="15">
    <source>
        <dbReference type="Proteomes" id="UP001164693"/>
    </source>
</evidence>
<dbReference type="RefSeq" id="WP_269443500.1">
    <property type="nucleotide sequence ID" value="NZ_CP097463.1"/>
</dbReference>
<feature type="domain" description="CNNM transmembrane" evidence="13">
    <location>
        <begin position="1"/>
        <end position="202"/>
    </location>
</feature>
<evidence type="ECO:0000256" key="6">
    <source>
        <dbReference type="ARBA" id="ARBA00022989"/>
    </source>
</evidence>
<evidence type="ECO:0000256" key="11">
    <source>
        <dbReference type="SAM" id="Phobius"/>
    </source>
</evidence>
<feature type="transmembrane region" description="Helical" evidence="11">
    <location>
        <begin position="6"/>
        <end position="27"/>
    </location>
</feature>
<dbReference type="SUPFAM" id="SSF56176">
    <property type="entry name" value="FAD-binding/transporter-associated domain-like"/>
    <property type="match status" value="1"/>
</dbReference>
<dbReference type="EMBL" id="CP097463">
    <property type="protein sequence ID" value="WAX56966.1"/>
    <property type="molecule type" value="Genomic_DNA"/>
</dbReference>
<evidence type="ECO:0000256" key="10">
    <source>
        <dbReference type="PROSITE-ProRule" id="PRU01193"/>
    </source>
</evidence>
<organism evidence="14 15">
    <name type="scientific">Jatrophihabitans cynanchi</name>
    <dbReference type="NCBI Taxonomy" id="2944128"/>
    <lineage>
        <taxon>Bacteria</taxon>
        <taxon>Bacillati</taxon>
        <taxon>Actinomycetota</taxon>
        <taxon>Actinomycetes</taxon>
        <taxon>Jatrophihabitantales</taxon>
        <taxon>Jatrophihabitantaceae</taxon>
        <taxon>Jatrophihabitans</taxon>
    </lineage>
</organism>
<dbReference type="Proteomes" id="UP001164693">
    <property type="component" value="Chromosome"/>
</dbReference>
<dbReference type="InterPro" id="IPR044751">
    <property type="entry name" value="Ion_transp-like_CBS"/>
</dbReference>
<reference evidence="14" key="1">
    <citation type="submission" date="2022-05" db="EMBL/GenBank/DDBJ databases">
        <title>Jatrophihabitans sp. SB3-54 whole genome sequence.</title>
        <authorList>
            <person name="Suh M.K."/>
            <person name="Eom M.K."/>
            <person name="Kim J.S."/>
            <person name="Kim H.S."/>
            <person name="Do H.E."/>
            <person name="Shin Y.K."/>
            <person name="Lee J.-S."/>
        </authorList>
    </citation>
    <scope>NUCLEOTIDE SEQUENCE</scope>
    <source>
        <strain evidence="14">SB3-54</strain>
    </source>
</reference>
<keyword evidence="3" id="KW-1003">Cell membrane</keyword>
<dbReference type="PANTHER" id="PTHR43099">
    <property type="entry name" value="UPF0053 PROTEIN YRKA"/>
    <property type="match status" value="1"/>
</dbReference>
<dbReference type="CDD" id="cd04590">
    <property type="entry name" value="CBS_pair_CorC_HlyC_assoc"/>
    <property type="match status" value="1"/>
</dbReference>
<keyword evidence="8 10" id="KW-0472">Membrane</keyword>
<evidence type="ECO:0000259" key="12">
    <source>
        <dbReference type="PROSITE" id="PS51371"/>
    </source>
</evidence>
<keyword evidence="7 9" id="KW-0129">CBS domain</keyword>
<dbReference type="SUPFAM" id="SSF54631">
    <property type="entry name" value="CBS-domain pair"/>
    <property type="match status" value="1"/>
</dbReference>
<keyword evidence="4 10" id="KW-0812">Transmembrane</keyword>
<dbReference type="PROSITE" id="PS51846">
    <property type="entry name" value="CNNM"/>
    <property type="match status" value="1"/>
</dbReference>
<dbReference type="InterPro" id="IPR002550">
    <property type="entry name" value="CNNM"/>
</dbReference>
<comment type="subcellular location">
    <subcellularLocation>
        <location evidence="1">Cell membrane</location>
        <topology evidence="1">Multi-pass membrane protein</topology>
    </subcellularLocation>
</comment>
<sequence length="436" mass="46452">MPTPLGWVALVVLIAANALFVAAEFALTSVDRAKLERLADTGDRRAGLVRRLVGELSFQLSAAQLGITVCSLLLGFVAQPVVADALRPAARGIGLPAGAVEPTAVVFALVLATLAQMLFGELVPQNLAISRPLEVGRRVAPFQRAWARTGRPVVAVFDGAANAIVRALGVTPKQELRAARTPAELRSVITSSAEEGTLGVETALLLDRALSFGAKTAADVMTSRVRMVALDSDATAADLLAAARATGRSRFPVLGEDLDDIAGIVHVKLAFAIARERRDQISVRAMMQPPARVPESLDCDAVLRRLSVARMQLAIVVDEYGGTAGLVTVEDLVEELVGQIRDEHDAAEVPEIEPAGEHRWVVSGQLHKDGLAELLGIDPLPGPFDTVAGILMDRLGRIPEARDAMELAGWQLRVVRMDQRRVDRVAVAPAPDRAQP</sequence>
<dbReference type="InterPro" id="IPR000644">
    <property type="entry name" value="CBS_dom"/>
</dbReference>